<dbReference type="EMBL" id="CP056065">
    <property type="protein sequence ID" value="UKJ87834.2"/>
    <property type="molecule type" value="Genomic_DNA"/>
</dbReference>
<protein>
    <submittedName>
        <fullName evidence="1">Uncharacterized protein</fullName>
    </submittedName>
</protein>
<dbReference type="AlphaFoldDB" id="A0A976M613"/>
<dbReference type="Proteomes" id="UP000244803">
    <property type="component" value="Chromosome 1"/>
</dbReference>
<accession>A0A976M613</accession>
<gene>
    <name evidence="1" type="ORF">MACJ_000274</name>
</gene>
<evidence type="ECO:0000313" key="1">
    <source>
        <dbReference type="EMBL" id="UKJ87834.2"/>
    </source>
</evidence>
<sequence length="303" mass="34355">MATLLSLDDTSLNDDDISVINFSVERSISSLYSIIHSSINSASVVSQTASCLTELAKIQPLDGKFSDPIVNFGYTENIIILKKFGKKFALLFNRHRQYYDKNDLPSLLGELSDEINVLKQDIEAAVKTIFKNEKVNSKYFPLSKDSSLLGISENETNPTILHLREKLESSSNIISKCQKRIVRMYLQFCIKLLMCLKLLNENIHSMESAINSEVSKELVQLKTDGNTDIRCCNIDPTKLSVFKLLSLSYHKFSIDAQKESTFQDLSTLMTLIKETLDDAVSEDVKEFFFDYELVKLESILDTD</sequence>
<evidence type="ECO:0000313" key="2">
    <source>
        <dbReference type="Proteomes" id="UP000244803"/>
    </source>
</evidence>
<organism evidence="1 2">
    <name type="scientific">Theileria orientalis</name>
    <dbReference type="NCBI Taxonomy" id="68886"/>
    <lineage>
        <taxon>Eukaryota</taxon>
        <taxon>Sar</taxon>
        <taxon>Alveolata</taxon>
        <taxon>Apicomplexa</taxon>
        <taxon>Aconoidasida</taxon>
        <taxon>Piroplasmida</taxon>
        <taxon>Theileriidae</taxon>
        <taxon>Theileria</taxon>
    </lineage>
</organism>
<proteinExistence type="predicted"/>
<name>A0A976M613_THEOR</name>
<reference evidence="1" key="1">
    <citation type="submission" date="2022-07" db="EMBL/GenBank/DDBJ databases">
        <title>Evaluation of T. orientalis genome assembly methods using nanopore sequencing and analysis of variation between genomes.</title>
        <authorList>
            <person name="Yam J."/>
            <person name="Micallef M.L."/>
            <person name="Liu M."/>
            <person name="Djordjevic S.P."/>
            <person name="Bogema D.R."/>
            <person name="Jenkins C."/>
        </authorList>
    </citation>
    <scope>NUCLEOTIDE SEQUENCE</scope>
    <source>
        <strain evidence="1">Fish Creek</strain>
    </source>
</reference>